<accession>A0A7X0MFJ8</accession>
<comment type="caution">
    <text evidence="1">The sequence shown here is derived from an EMBL/GenBank/DDBJ whole genome shotgun (WGS) entry which is preliminary data.</text>
</comment>
<evidence type="ECO:0000313" key="1">
    <source>
        <dbReference type="EMBL" id="MBB6489082.1"/>
    </source>
</evidence>
<dbReference type="Proteomes" id="UP000565576">
    <property type="component" value="Unassembled WGS sequence"/>
</dbReference>
<protein>
    <submittedName>
        <fullName evidence="1">Uncharacterized protein</fullName>
    </submittedName>
</protein>
<evidence type="ECO:0000313" key="2">
    <source>
        <dbReference type="Proteomes" id="UP000565576"/>
    </source>
</evidence>
<organism evidence="1 2">
    <name type="scientific">Rhizobium lusitanum</name>
    <dbReference type="NCBI Taxonomy" id="293958"/>
    <lineage>
        <taxon>Bacteria</taxon>
        <taxon>Pseudomonadati</taxon>
        <taxon>Pseudomonadota</taxon>
        <taxon>Alphaproteobacteria</taxon>
        <taxon>Hyphomicrobiales</taxon>
        <taxon>Rhizobiaceae</taxon>
        <taxon>Rhizobium/Agrobacterium group</taxon>
        <taxon>Rhizobium</taxon>
    </lineage>
</organism>
<proteinExistence type="predicted"/>
<name>A0A7X0MFJ8_9HYPH</name>
<reference evidence="1 2" key="1">
    <citation type="submission" date="2020-08" db="EMBL/GenBank/DDBJ databases">
        <title>Genomic Encyclopedia of Type Strains, Phase IV (KMG-V): Genome sequencing to study the core and pangenomes of soil and plant-associated prokaryotes.</title>
        <authorList>
            <person name="Whitman W."/>
        </authorList>
    </citation>
    <scope>NUCLEOTIDE SEQUENCE [LARGE SCALE GENOMIC DNA]</scope>
    <source>
        <strain evidence="1 2">SEMIA 4060</strain>
    </source>
</reference>
<dbReference type="EMBL" id="JACHBG010000031">
    <property type="protein sequence ID" value="MBB6489082.1"/>
    <property type="molecule type" value="Genomic_DNA"/>
</dbReference>
<dbReference type="AlphaFoldDB" id="A0A7X0MFJ8"/>
<gene>
    <name evidence="1" type="ORF">GGD46_006408</name>
</gene>
<sequence length="43" mass="4595">MSSGFAVEPQDEDLQLSDFALVSLLSDVLALAERSSEIIDAVI</sequence>